<feature type="compositionally biased region" description="Polar residues" evidence="7">
    <location>
        <begin position="564"/>
        <end position="584"/>
    </location>
</feature>
<proteinExistence type="inferred from homology"/>
<dbReference type="GO" id="GO:0000922">
    <property type="term" value="C:spindle pole"/>
    <property type="evidence" value="ECO:0007669"/>
    <property type="project" value="InterPro"/>
</dbReference>
<evidence type="ECO:0000259" key="8">
    <source>
        <dbReference type="Pfam" id="PF04130"/>
    </source>
</evidence>
<evidence type="ECO:0000256" key="6">
    <source>
        <dbReference type="RuleBase" id="RU363050"/>
    </source>
</evidence>
<name>A0AA39CM91_9EURO</name>
<comment type="caution">
    <text evidence="10">The sequence shown here is derived from an EMBL/GenBank/DDBJ whole genome shotgun (WGS) entry which is preliminary data.</text>
</comment>
<dbReference type="Pfam" id="PF17681">
    <property type="entry name" value="GCP_N_terminal"/>
    <property type="match status" value="1"/>
</dbReference>
<dbReference type="Proteomes" id="UP001172673">
    <property type="component" value="Unassembled WGS sequence"/>
</dbReference>
<feature type="compositionally biased region" description="Basic and acidic residues" evidence="7">
    <location>
        <begin position="585"/>
        <end position="596"/>
    </location>
</feature>
<sequence length="761" mass="84296">MLHEILLSLSGLQSLIWQTELRASGAGKEEHEAFNQYVSPPERAMLETLRHLHELHLQIRSATTRLSRAHPSMVCQAVSSSIADVHLGAFMRKVIQVESAILRKDAAYVGAYEIVPLSTVVSDFAPWTRRLEWLHSVVEHLDHDSRQSGKNQPPSPSGASILDLLENETHTGYSDIEEMATALLTVAQKTWMRAACLWLLYGKLPTTGADDFCIKPNSNSASGIDAFVIDPSLAPKLLRPGTRHAFLSAGTALNQLRSQTVSGALASQSSNDPSMALLQNHLRMLGSLQYPLNPSLLENALSSINQSISENALSQILPRPLVLQLLQVVFRYMLLGQGEFALSLINHADDRVNSRQQMQAARPVRKIGRLDDLAVKDAELNGILSKTMTELATLQADDELDDTIIHLAKKVLSLKATGDHSLIATLLPTPILLQLKLPAPSSLHIFLSSDDAKMYAEMNGYLLSIHRAGLHLSGLWKLSPLRRCHPSPLGPPRSASVVGRARLAAARLRDAQRNARTRGHWTCASKLLFLVNELEAYLQGEVIQSSWAHLQQWLEGKNDGHMSVKSSRPGTASSTGHAASFRQSVNDEERVPSDPRAMAEAHRKFLHALNSALFLTHGDFTNLLKELLTQIDHLVALFSRLQTVWQGLDLQDDEGVVDAFSNYAQDEKEVLTEMDRTRVDVETSLASIVEKIRNIEKEKRTGVGASTKLDETMSEMNLTGNGTSFVPWHVRTVDRLVMKLDTLAARRDEDRDELVEDYDDD</sequence>
<reference evidence="10" key="1">
    <citation type="submission" date="2022-10" db="EMBL/GenBank/DDBJ databases">
        <title>Culturing micro-colonial fungi from biological soil crusts in the Mojave desert and describing Neophaeococcomyces mojavensis, and introducing the new genera and species Taxawa tesnikishii.</title>
        <authorList>
            <person name="Kurbessoian T."/>
            <person name="Stajich J.E."/>
        </authorList>
    </citation>
    <scope>NUCLEOTIDE SEQUENCE</scope>
    <source>
        <strain evidence="10">TK_41</strain>
    </source>
</reference>
<comment type="similarity">
    <text evidence="2 6">Belongs to the TUBGCP family.</text>
</comment>
<evidence type="ECO:0000256" key="4">
    <source>
        <dbReference type="ARBA" id="ARBA00022701"/>
    </source>
</evidence>
<evidence type="ECO:0000256" key="7">
    <source>
        <dbReference type="SAM" id="MobiDB-lite"/>
    </source>
</evidence>
<dbReference type="InterPro" id="IPR042241">
    <property type="entry name" value="GCP_C_sf"/>
</dbReference>
<feature type="domain" description="Gamma tubulin complex component protein N-terminal" evidence="9">
    <location>
        <begin position="2"/>
        <end position="313"/>
    </location>
</feature>
<gene>
    <name evidence="10" type="ORF">H2200_002997</name>
</gene>
<dbReference type="GO" id="GO:0051011">
    <property type="term" value="F:microtubule minus-end binding"/>
    <property type="evidence" value="ECO:0007669"/>
    <property type="project" value="TreeGrafter"/>
</dbReference>
<dbReference type="EMBL" id="JAPDRK010000004">
    <property type="protein sequence ID" value="KAJ9613056.1"/>
    <property type="molecule type" value="Genomic_DNA"/>
</dbReference>
<dbReference type="GO" id="GO:0051321">
    <property type="term" value="P:meiotic cell cycle"/>
    <property type="evidence" value="ECO:0007669"/>
    <property type="project" value="TreeGrafter"/>
</dbReference>
<evidence type="ECO:0000313" key="11">
    <source>
        <dbReference type="Proteomes" id="UP001172673"/>
    </source>
</evidence>
<feature type="region of interest" description="Disordered" evidence="7">
    <location>
        <begin position="559"/>
        <end position="596"/>
    </location>
</feature>
<dbReference type="GO" id="GO:0005874">
    <property type="term" value="C:microtubule"/>
    <property type="evidence" value="ECO:0007669"/>
    <property type="project" value="UniProtKB-KW"/>
</dbReference>
<keyword evidence="5 6" id="KW-0206">Cytoskeleton</keyword>
<dbReference type="PANTHER" id="PTHR19302">
    <property type="entry name" value="GAMMA TUBULIN COMPLEX PROTEIN"/>
    <property type="match status" value="1"/>
</dbReference>
<keyword evidence="11" id="KW-1185">Reference proteome</keyword>
<dbReference type="InterPro" id="IPR040457">
    <property type="entry name" value="GCP_C"/>
</dbReference>
<evidence type="ECO:0000256" key="5">
    <source>
        <dbReference type="ARBA" id="ARBA00023212"/>
    </source>
</evidence>
<accession>A0AA39CM91</accession>
<dbReference type="GO" id="GO:0031122">
    <property type="term" value="P:cytoplasmic microtubule organization"/>
    <property type="evidence" value="ECO:0007669"/>
    <property type="project" value="TreeGrafter"/>
</dbReference>
<keyword evidence="3 6" id="KW-0963">Cytoplasm</keyword>
<organism evidence="10 11">
    <name type="scientific">Cladophialophora chaetospira</name>
    <dbReference type="NCBI Taxonomy" id="386627"/>
    <lineage>
        <taxon>Eukaryota</taxon>
        <taxon>Fungi</taxon>
        <taxon>Dikarya</taxon>
        <taxon>Ascomycota</taxon>
        <taxon>Pezizomycotina</taxon>
        <taxon>Eurotiomycetes</taxon>
        <taxon>Chaetothyriomycetidae</taxon>
        <taxon>Chaetothyriales</taxon>
        <taxon>Herpotrichiellaceae</taxon>
        <taxon>Cladophialophora</taxon>
    </lineage>
</organism>
<dbReference type="GO" id="GO:0007020">
    <property type="term" value="P:microtubule nucleation"/>
    <property type="evidence" value="ECO:0007669"/>
    <property type="project" value="InterPro"/>
</dbReference>
<dbReference type="Gene3D" id="1.20.120.1900">
    <property type="entry name" value="Gamma-tubulin complex, C-terminal domain"/>
    <property type="match status" value="1"/>
</dbReference>
<dbReference type="GO" id="GO:0000278">
    <property type="term" value="P:mitotic cell cycle"/>
    <property type="evidence" value="ECO:0007669"/>
    <property type="project" value="TreeGrafter"/>
</dbReference>
<dbReference type="GO" id="GO:0051225">
    <property type="term" value="P:spindle assembly"/>
    <property type="evidence" value="ECO:0007669"/>
    <property type="project" value="TreeGrafter"/>
</dbReference>
<dbReference type="GO" id="GO:0043015">
    <property type="term" value="F:gamma-tubulin binding"/>
    <property type="evidence" value="ECO:0007669"/>
    <property type="project" value="InterPro"/>
</dbReference>
<dbReference type="GO" id="GO:0000930">
    <property type="term" value="C:gamma-tubulin complex"/>
    <property type="evidence" value="ECO:0007669"/>
    <property type="project" value="TreeGrafter"/>
</dbReference>
<dbReference type="InterPro" id="IPR007259">
    <property type="entry name" value="GCP"/>
</dbReference>
<evidence type="ECO:0000313" key="10">
    <source>
        <dbReference type="EMBL" id="KAJ9613056.1"/>
    </source>
</evidence>
<protein>
    <recommendedName>
        <fullName evidence="6">Spindle pole body component</fullName>
    </recommendedName>
</protein>
<dbReference type="InterPro" id="IPR041470">
    <property type="entry name" value="GCP_N"/>
</dbReference>
<evidence type="ECO:0000256" key="1">
    <source>
        <dbReference type="ARBA" id="ARBA00004267"/>
    </source>
</evidence>
<dbReference type="GO" id="GO:0044732">
    <property type="term" value="C:mitotic spindle pole body"/>
    <property type="evidence" value="ECO:0007669"/>
    <property type="project" value="TreeGrafter"/>
</dbReference>
<comment type="subcellular location">
    <subcellularLocation>
        <location evidence="1 6">Cytoplasm</location>
        <location evidence="1 6">Cytoskeleton</location>
        <location evidence="1 6">Microtubule organizing center</location>
    </subcellularLocation>
</comment>
<feature type="domain" description="Gamma tubulin complex component C-terminal" evidence="8">
    <location>
        <begin position="326"/>
        <end position="741"/>
    </location>
</feature>
<evidence type="ECO:0000259" key="9">
    <source>
        <dbReference type="Pfam" id="PF17681"/>
    </source>
</evidence>
<evidence type="ECO:0000256" key="2">
    <source>
        <dbReference type="ARBA" id="ARBA00010337"/>
    </source>
</evidence>
<keyword evidence="4 6" id="KW-0493">Microtubule</keyword>
<dbReference type="AlphaFoldDB" id="A0AA39CM91"/>
<evidence type="ECO:0000256" key="3">
    <source>
        <dbReference type="ARBA" id="ARBA00022490"/>
    </source>
</evidence>
<dbReference type="Pfam" id="PF04130">
    <property type="entry name" value="GCP_C_terminal"/>
    <property type="match status" value="1"/>
</dbReference>
<dbReference type="PANTHER" id="PTHR19302:SF27">
    <property type="entry name" value="GAMMA-TUBULIN COMPLEX COMPONENT 4"/>
    <property type="match status" value="1"/>
</dbReference>